<keyword evidence="3" id="KW-0597">Phosphoprotein</keyword>
<dbReference type="InterPro" id="IPR003661">
    <property type="entry name" value="HisK_dim/P_dom"/>
</dbReference>
<reference evidence="9" key="1">
    <citation type="submission" date="2016-10" db="EMBL/GenBank/DDBJ databases">
        <authorList>
            <person name="Varghese N."/>
            <person name="Submissions S."/>
        </authorList>
    </citation>
    <scope>NUCLEOTIDE SEQUENCE [LARGE SCALE GENOMIC DNA]</scope>
    <source>
        <strain evidence="9">DSM 16858</strain>
    </source>
</reference>
<dbReference type="InterPro" id="IPR036890">
    <property type="entry name" value="HATPase_C_sf"/>
</dbReference>
<dbReference type="Gene3D" id="3.30.565.10">
    <property type="entry name" value="Histidine kinase-like ATPase, C-terminal domain"/>
    <property type="match status" value="1"/>
</dbReference>
<dbReference type="SUPFAM" id="SSF55781">
    <property type="entry name" value="GAF domain-like"/>
    <property type="match status" value="2"/>
</dbReference>
<evidence type="ECO:0000256" key="3">
    <source>
        <dbReference type="ARBA" id="ARBA00022553"/>
    </source>
</evidence>
<feature type="region of interest" description="Disordered" evidence="6">
    <location>
        <begin position="1"/>
        <end position="30"/>
    </location>
</feature>
<sequence length="627" mass="68772">MHPMTSAFPENEMDRRVAQEASAPEPAGGEHAEHALRLLAEVGRLLSVQRGGLKPVLRRIARLTTSGLATFCLMQLVRPNGQLERVALAHQDPEAEAQLRALPHPFAEDSTCSPLVDALHSGTSQLLVDYPLEIRRRLTVLPEHLAQLERLDPRSLMVVPLVGHRRVLGLMLLARGGTLPPFDATDLIVAEELARSIAVALDDSRLLREARRAERRARFLARSSRVLAGSLDYRATLDQVARLAVPAVADLCAVDMLEGDGSISRLAVAHRHPEQTSRVWELAHRWPSHLEDLYGPGRVIRTGEPELRSEVPDTGLPRAARDAEHLHHLRGLELESYLVAPLKARGRTLGAITFAYTGSHRSYRRSDLRLAMELAARAGLAVDNALLYGASQEAVRLRDEFLAVASHELKTPLTPLNLRLQSLRRELDRRGSTPVNPARVQEHVAALQRQCKRLGTLVDSLLDVSRLEAGVLVLDRESLDLTALVRDVISRFSAQAARTGTPLDVQATGPIVGNWDRVRLEQVVSSLVSNALKYGMGHPVHIQIEQGPAGARLTVRDEGIGIPPEHLPRIFERFERAVSAEHFGGLGLGLYLTRHLVEALGGTIHATSELGRGATFQVELPLAAPTS</sequence>
<evidence type="ECO:0000256" key="5">
    <source>
        <dbReference type="ARBA" id="ARBA00022777"/>
    </source>
</evidence>
<dbReference type="SMART" id="SM00065">
    <property type="entry name" value="GAF"/>
    <property type="match status" value="2"/>
</dbReference>
<dbReference type="FunFam" id="3.30.565.10:FF:000006">
    <property type="entry name" value="Sensor histidine kinase WalK"/>
    <property type="match status" value="1"/>
</dbReference>
<comment type="catalytic activity">
    <reaction evidence="1">
        <text>ATP + protein L-histidine = ADP + protein N-phospho-L-histidine.</text>
        <dbReference type="EC" id="2.7.13.3"/>
    </reaction>
</comment>
<evidence type="ECO:0000313" key="9">
    <source>
        <dbReference type="Proteomes" id="UP000199181"/>
    </source>
</evidence>
<organism evidence="8 9">
    <name type="scientific">Stigmatella erecta</name>
    <dbReference type="NCBI Taxonomy" id="83460"/>
    <lineage>
        <taxon>Bacteria</taxon>
        <taxon>Pseudomonadati</taxon>
        <taxon>Myxococcota</taxon>
        <taxon>Myxococcia</taxon>
        <taxon>Myxococcales</taxon>
        <taxon>Cystobacterineae</taxon>
        <taxon>Archangiaceae</taxon>
        <taxon>Stigmatella</taxon>
    </lineage>
</organism>
<dbReference type="Proteomes" id="UP000199181">
    <property type="component" value="Unassembled WGS sequence"/>
</dbReference>
<dbReference type="RefSeq" id="WP_093517035.1">
    <property type="nucleotide sequence ID" value="NZ_FOIJ01000002.1"/>
</dbReference>
<dbReference type="PANTHER" id="PTHR43547">
    <property type="entry name" value="TWO-COMPONENT HISTIDINE KINASE"/>
    <property type="match status" value="1"/>
</dbReference>
<proteinExistence type="predicted"/>
<name>A0A1I0DPR6_9BACT</name>
<gene>
    <name evidence="8" type="ORF">SAMN05443639_102634</name>
</gene>
<dbReference type="InterPro" id="IPR005467">
    <property type="entry name" value="His_kinase_dom"/>
</dbReference>
<dbReference type="SMART" id="SM00388">
    <property type="entry name" value="HisKA"/>
    <property type="match status" value="1"/>
</dbReference>
<keyword evidence="4" id="KW-0808">Transferase</keyword>
<dbReference type="Gene3D" id="3.30.450.40">
    <property type="match status" value="2"/>
</dbReference>
<dbReference type="GO" id="GO:0000155">
    <property type="term" value="F:phosphorelay sensor kinase activity"/>
    <property type="evidence" value="ECO:0007669"/>
    <property type="project" value="InterPro"/>
</dbReference>
<dbReference type="Pfam" id="PF01590">
    <property type="entry name" value="GAF"/>
    <property type="match status" value="1"/>
</dbReference>
<accession>A0A1I0DPR6</accession>
<evidence type="ECO:0000256" key="4">
    <source>
        <dbReference type="ARBA" id="ARBA00022679"/>
    </source>
</evidence>
<keyword evidence="9" id="KW-1185">Reference proteome</keyword>
<evidence type="ECO:0000256" key="2">
    <source>
        <dbReference type="ARBA" id="ARBA00012438"/>
    </source>
</evidence>
<dbReference type="InterPro" id="IPR029016">
    <property type="entry name" value="GAF-like_dom_sf"/>
</dbReference>
<dbReference type="CDD" id="cd00082">
    <property type="entry name" value="HisKA"/>
    <property type="match status" value="1"/>
</dbReference>
<dbReference type="EC" id="2.7.13.3" evidence="2"/>
<dbReference type="AlphaFoldDB" id="A0A1I0DPR6"/>
<dbReference type="PRINTS" id="PR00344">
    <property type="entry name" value="BCTRLSENSOR"/>
</dbReference>
<dbReference type="EMBL" id="FOIJ01000002">
    <property type="protein sequence ID" value="SET34530.1"/>
    <property type="molecule type" value="Genomic_DNA"/>
</dbReference>
<dbReference type="InterPro" id="IPR036097">
    <property type="entry name" value="HisK_dim/P_sf"/>
</dbReference>
<evidence type="ECO:0000313" key="8">
    <source>
        <dbReference type="EMBL" id="SET34530.1"/>
    </source>
</evidence>
<dbReference type="FunFam" id="3.30.450.40:FF:000035">
    <property type="entry name" value="PAS sensor protein"/>
    <property type="match status" value="1"/>
</dbReference>
<dbReference type="InterPro" id="IPR003018">
    <property type="entry name" value="GAF"/>
</dbReference>
<evidence type="ECO:0000256" key="6">
    <source>
        <dbReference type="SAM" id="MobiDB-lite"/>
    </source>
</evidence>
<dbReference type="PANTHER" id="PTHR43547:SF2">
    <property type="entry name" value="HYBRID SIGNAL TRANSDUCTION HISTIDINE KINASE C"/>
    <property type="match status" value="1"/>
</dbReference>
<dbReference type="InterPro" id="IPR003594">
    <property type="entry name" value="HATPase_dom"/>
</dbReference>
<feature type="domain" description="Histidine kinase" evidence="7">
    <location>
        <begin position="404"/>
        <end position="624"/>
    </location>
</feature>
<dbReference type="CDD" id="cd00075">
    <property type="entry name" value="HATPase"/>
    <property type="match status" value="1"/>
</dbReference>
<dbReference type="SMART" id="SM00387">
    <property type="entry name" value="HATPase_c"/>
    <property type="match status" value="1"/>
</dbReference>
<dbReference type="Pfam" id="PF13185">
    <property type="entry name" value="GAF_2"/>
    <property type="match status" value="1"/>
</dbReference>
<dbReference type="Gene3D" id="1.10.287.130">
    <property type="match status" value="1"/>
</dbReference>
<dbReference type="InterPro" id="IPR004358">
    <property type="entry name" value="Sig_transdc_His_kin-like_C"/>
</dbReference>
<dbReference type="SUPFAM" id="SSF55874">
    <property type="entry name" value="ATPase domain of HSP90 chaperone/DNA topoisomerase II/histidine kinase"/>
    <property type="match status" value="1"/>
</dbReference>
<dbReference type="Pfam" id="PF02518">
    <property type="entry name" value="HATPase_c"/>
    <property type="match status" value="1"/>
</dbReference>
<dbReference type="Pfam" id="PF00512">
    <property type="entry name" value="HisKA"/>
    <property type="match status" value="1"/>
</dbReference>
<evidence type="ECO:0000256" key="1">
    <source>
        <dbReference type="ARBA" id="ARBA00000085"/>
    </source>
</evidence>
<dbReference type="PROSITE" id="PS50109">
    <property type="entry name" value="HIS_KIN"/>
    <property type="match status" value="1"/>
</dbReference>
<keyword evidence="5" id="KW-0418">Kinase</keyword>
<evidence type="ECO:0000259" key="7">
    <source>
        <dbReference type="PROSITE" id="PS50109"/>
    </source>
</evidence>
<dbReference type="SUPFAM" id="SSF47384">
    <property type="entry name" value="Homodimeric domain of signal transducing histidine kinase"/>
    <property type="match status" value="1"/>
</dbReference>
<protein>
    <recommendedName>
        <fullName evidence="2">histidine kinase</fullName>
        <ecNumber evidence="2">2.7.13.3</ecNumber>
    </recommendedName>
</protein>